<dbReference type="PANTHER" id="PTHR28063">
    <property type="entry name" value="RNA POLYMERASE II NUCLEAR LOCALIZATION PROTEIN IWR1"/>
    <property type="match status" value="1"/>
</dbReference>
<evidence type="ECO:0000313" key="4">
    <source>
        <dbReference type="EMBL" id="EME45480.1"/>
    </source>
</evidence>
<keyword evidence="5" id="KW-1185">Reference proteome</keyword>
<accession>N1PSY6</accession>
<proteinExistence type="inferred from homology"/>
<dbReference type="InterPro" id="IPR013883">
    <property type="entry name" value="TF_Iwr1_dom"/>
</dbReference>
<sequence length="396" mass="44323">MSASGPDVVRIKRKRFEQAPEALLVERPGKRQHTRDVHYILKKDTTNAAQAALLNGQNTTIEREAQRPRSSHAPGSGSAAAPSLIEERRVFHLKRPSTPEAGVKKKRKAKLKEDGIATFIERRGKKKAQDLLDLAEKEKNDGASGAATDTLKRPSRGSAVRAGERRVTGAPRAGTSTAEPAMAAVADTLNRFAMEEVAKEQLPSKPKVTARPKLPPQRSRELHQQRIAGNAALDFYRDLEMDDDGDYVYDTYVLAPVPDAGAAQIDAQDSGGNVGYLIITEEDQAAWETYIEEEPSDQDWDSDEDDENAEDWYGADYPDDEVASDDEYDRNAYGYRAHGSDNEEWDADTGNFSDDEYERQMNPWRKKTPQKFSKYLRGTDQKVDDEEEEEGEEEED</sequence>
<dbReference type="OrthoDB" id="6255506at2759"/>
<dbReference type="HOGENOM" id="CLU_039754_0_0_1"/>
<dbReference type="AlphaFoldDB" id="N1PSY6"/>
<protein>
    <recommendedName>
        <fullName evidence="3">Transcription factor Iwr1 domain-containing protein</fullName>
    </recommendedName>
</protein>
<feature type="domain" description="Transcription factor Iwr1" evidence="3">
    <location>
        <begin position="245"/>
        <end position="321"/>
    </location>
</feature>
<name>N1PSY6_DOTSN</name>
<feature type="compositionally biased region" description="Acidic residues" evidence="2">
    <location>
        <begin position="342"/>
        <end position="357"/>
    </location>
</feature>
<evidence type="ECO:0000259" key="3">
    <source>
        <dbReference type="Pfam" id="PF08574"/>
    </source>
</evidence>
<gene>
    <name evidence="4" type="ORF">DOTSEDRAFT_79459</name>
</gene>
<feature type="region of interest" description="Disordered" evidence="2">
    <location>
        <begin position="92"/>
        <end position="111"/>
    </location>
</feature>
<dbReference type="Proteomes" id="UP000016933">
    <property type="component" value="Unassembled WGS sequence"/>
</dbReference>
<feature type="compositionally biased region" description="Acidic residues" evidence="2">
    <location>
        <begin position="293"/>
        <end position="310"/>
    </location>
</feature>
<dbReference type="PANTHER" id="PTHR28063:SF1">
    <property type="entry name" value="RNA POLYMERASE II NUCLEAR LOCALIZATION PROTEIN IWR1"/>
    <property type="match status" value="1"/>
</dbReference>
<feature type="compositionally biased region" description="Low complexity" evidence="2">
    <location>
        <begin position="71"/>
        <end position="83"/>
    </location>
</feature>
<feature type="region of interest" description="Disordered" evidence="2">
    <location>
        <begin position="199"/>
        <end position="222"/>
    </location>
</feature>
<feature type="region of interest" description="Disordered" evidence="2">
    <location>
        <begin position="136"/>
        <end position="179"/>
    </location>
</feature>
<evidence type="ECO:0000256" key="2">
    <source>
        <dbReference type="SAM" id="MobiDB-lite"/>
    </source>
</evidence>
<dbReference type="Pfam" id="PF08574">
    <property type="entry name" value="Iwr1"/>
    <property type="match status" value="1"/>
</dbReference>
<organism evidence="4 5">
    <name type="scientific">Dothistroma septosporum (strain NZE10 / CBS 128990)</name>
    <name type="common">Red band needle blight fungus</name>
    <name type="synonym">Mycosphaerella pini</name>
    <dbReference type="NCBI Taxonomy" id="675120"/>
    <lineage>
        <taxon>Eukaryota</taxon>
        <taxon>Fungi</taxon>
        <taxon>Dikarya</taxon>
        <taxon>Ascomycota</taxon>
        <taxon>Pezizomycotina</taxon>
        <taxon>Dothideomycetes</taxon>
        <taxon>Dothideomycetidae</taxon>
        <taxon>Mycosphaerellales</taxon>
        <taxon>Mycosphaerellaceae</taxon>
        <taxon>Dothistroma</taxon>
    </lineage>
</organism>
<feature type="compositionally biased region" description="Acidic residues" evidence="2">
    <location>
        <begin position="317"/>
        <end position="328"/>
    </location>
</feature>
<feature type="region of interest" description="Disordered" evidence="2">
    <location>
        <begin position="55"/>
        <end position="83"/>
    </location>
</feature>
<reference evidence="5" key="1">
    <citation type="journal article" date="2012" name="PLoS Genet.">
        <title>The genomes of the fungal plant pathogens Cladosporium fulvum and Dothistroma septosporum reveal adaptation to different hosts and lifestyles but also signatures of common ancestry.</title>
        <authorList>
            <person name="de Wit P.J.G.M."/>
            <person name="van der Burgt A."/>
            <person name="Oekmen B."/>
            <person name="Stergiopoulos I."/>
            <person name="Abd-Elsalam K.A."/>
            <person name="Aerts A.L."/>
            <person name="Bahkali A.H."/>
            <person name="Beenen H.G."/>
            <person name="Chettri P."/>
            <person name="Cox M.P."/>
            <person name="Datema E."/>
            <person name="de Vries R.P."/>
            <person name="Dhillon B."/>
            <person name="Ganley A.R."/>
            <person name="Griffiths S.A."/>
            <person name="Guo Y."/>
            <person name="Hamelin R.C."/>
            <person name="Henrissat B."/>
            <person name="Kabir M.S."/>
            <person name="Jashni M.K."/>
            <person name="Kema G."/>
            <person name="Klaubauf S."/>
            <person name="Lapidus A."/>
            <person name="Levasseur A."/>
            <person name="Lindquist E."/>
            <person name="Mehrabi R."/>
            <person name="Ohm R.A."/>
            <person name="Owen T.J."/>
            <person name="Salamov A."/>
            <person name="Schwelm A."/>
            <person name="Schijlen E."/>
            <person name="Sun H."/>
            <person name="van den Burg H.A."/>
            <person name="van Ham R.C.H.J."/>
            <person name="Zhang S."/>
            <person name="Goodwin S.B."/>
            <person name="Grigoriev I.V."/>
            <person name="Collemare J."/>
            <person name="Bradshaw R.E."/>
        </authorList>
    </citation>
    <scope>NUCLEOTIDE SEQUENCE [LARGE SCALE GENOMIC DNA]</scope>
    <source>
        <strain evidence="5">NZE10 / CBS 128990</strain>
    </source>
</reference>
<comment type="similarity">
    <text evidence="1">Belongs to the IWR1/SLC7A6OS family.</text>
</comment>
<dbReference type="EMBL" id="KB446538">
    <property type="protein sequence ID" value="EME45480.1"/>
    <property type="molecule type" value="Genomic_DNA"/>
</dbReference>
<evidence type="ECO:0000313" key="5">
    <source>
        <dbReference type="Proteomes" id="UP000016933"/>
    </source>
</evidence>
<dbReference type="eggNOG" id="ENOG502SE90">
    <property type="taxonomic scope" value="Eukaryota"/>
</dbReference>
<feature type="region of interest" description="Disordered" evidence="2">
    <location>
        <begin position="293"/>
        <end position="396"/>
    </location>
</feature>
<dbReference type="GO" id="GO:0006606">
    <property type="term" value="P:protein import into nucleus"/>
    <property type="evidence" value="ECO:0007669"/>
    <property type="project" value="InterPro"/>
</dbReference>
<dbReference type="InterPro" id="IPR040150">
    <property type="entry name" value="Iwr1"/>
</dbReference>
<evidence type="ECO:0000256" key="1">
    <source>
        <dbReference type="ARBA" id="ARBA00010218"/>
    </source>
</evidence>
<feature type="compositionally biased region" description="Acidic residues" evidence="2">
    <location>
        <begin position="383"/>
        <end position="396"/>
    </location>
</feature>
<dbReference type="GO" id="GO:0005737">
    <property type="term" value="C:cytoplasm"/>
    <property type="evidence" value="ECO:0007669"/>
    <property type="project" value="TreeGrafter"/>
</dbReference>
<dbReference type="OMA" id="GYRAHGS"/>
<dbReference type="STRING" id="675120.N1PSY6"/>
<reference evidence="4 5" key="2">
    <citation type="journal article" date="2012" name="PLoS Pathog.">
        <title>Diverse lifestyles and strategies of plant pathogenesis encoded in the genomes of eighteen Dothideomycetes fungi.</title>
        <authorList>
            <person name="Ohm R.A."/>
            <person name="Feau N."/>
            <person name="Henrissat B."/>
            <person name="Schoch C.L."/>
            <person name="Horwitz B.A."/>
            <person name="Barry K.W."/>
            <person name="Condon B.J."/>
            <person name="Copeland A.C."/>
            <person name="Dhillon B."/>
            <person name="Glaser F."/>
            <person name="Hesse C.N."/>
            <person name="Kosti I."/>
            <person name="LaButti K."/>
            <person name="Lindquist E.A."/>
            <person name="Lucas S."/>
            <person name="Salamov A.A."/>
            <person name="Bradshaw R.E."/>
            <person name="Ciuffetti L."/>
            <person name="Hamelin R.C."/>
            <person name="Kema G.H.J."/>
            <person name="Lawrence C."/>
            <person name="Scott J.A."/>
            <person name="Spatafora J.W."/>
            <person name="Turgeon B.G."/>
            <person name="de Wit P.J.G.M."/>
            <person name="Zhong S."/>
            <person name="Goodwin S.B."/>
            <person name="Grigoriev I.V."/>
        </authorList>
    </citation>
    <scope>NUCLEOTIDE SEQUENCE [LARGE SCALE GENOMIC DNA]</scope>
    <source>
        <strain evidence="5">NZE10 / CBS 128990</strain>
    </source>
</reference>